<dbReference type="GO" id="GO:0008270">
    <property type="term" value="F:zinc ion binding"/>
    <property type="evidence" value="ECO:0007669"/>
    <property type="project" value="UniProtKB-KW"/>
</dbReference>
<feature type="domain" description="RING-type" evidence="6">
    <location>
        <begin position="305"/>
        <end position="343"/>
    </location>
</feature>
<dbReference type="SMART" id="SM00464">
    <property type="entry name" value="LON"/>
    <property type="match status" value="1"/>
</dbReference>
<dbReference type="Gene3D" id="3.30.40.10">
    <property type="entry name" value="Zinc/RING finger domain, C3HC4 (zinc finger)"/>
    <property type="match status" value="1"/>
</dbReference>
<evidence type="ECO:0000256" key="2">
    <source>
        <dbReference type="ARBA" id="ARBA00022771"/>
    </source>
</evidence>
<feature type="compositionally biased region" description="Polar residues" evidence="5">
    <location>
        <begin position="193"/>
        <end position="206"/>
    </location>
</feature>
<feature type="compositionally biased region" description="Low complexity" evidence="5">
    <location>
        <begin position="526"/>
        <end position="545"/>
    </location>
</feature>
<sequence>MPDDDGRTGTDDGPDDPDDVSRPPPPRPDARARLDPAPDDGHARAGDSAPSARPASLAPNPATPPLRPRSISPRRPHSRSPDRPLPSSAQISRPFSRPPDARPLPPSPSSLMDKLVPLLRCPLCDPPRLLTVPTTLRCGHSVCARHVQLDASESSPSPNITSSLLLPSCPLPTCTQSRQSATSATTMQPDIPRTSNVIYRPSNTRETTPHPFRMAVKVPQATPDVLLSKTVDLVRRSLRGSNHVDLAPRFSDDEEHDDSDQDSQPGGSRRASKRRRRTSPVQPTRRPGPEEAQHFEKELLQELTCEICYMLLYKPITSPCQHTFCSKCLQRSMDHNQKCPLCRQDLPGFHYFQDHPVNKVVLSILLEAFPESYQERGEQLLAEERDARLDTPIFVCQLTFPGMPTLLHFFEPRYRLMLRRCLEQTVPRFGMIMPPRPGGTTEYGTMLEIRSVQMLPDGRSMVETSGSHRFRILERGTFDGYMVGRIEGVHDLDDDVEPEAARILTAPDSAGPQMSQLTGRQVSLTSTRQPQSSAPRPSSGPSGPSNVAGTSSTTRPRGSHSEPSNAELVAICHAFVDQLRSGMAPWVVQRLNNTYGPMPSDIGNFTFWMGLVLPIDEHEKAKLLPIRSPRLRLRLLVHWIEQLNSQWWFMNGCTIC</sequence>
<dbReference type="InterPro" id="IPR013083">
    <property type="entry name" value="Znf_RING/FYVE/PHD"/>
</dbReference>
<evidence type="ECO:0000256" key="5">
    <source>
        <dbReference type="SAM" id="MobiDB-lite"/>
    </source>
</evidence>
<dbReference type="PANTHER" id="PTHR23327">
    <property type="entry name" value="RING FINGER PROTEIN 127"/>
    <property type="match status" value="1"/>
</dbReference>
<dbReference type="InterPro" id="IPR017907">
    <property type="entry name" value="Znf_RING_CS"/>
</dbReference>
<feature type="region of interest" description="Disordered" evidence="5">
    <location>
        <begin position="1"/>
        <end position="109"/>
    </location>
</feature>
<dbReference type="InterPro" id="IPR001841">
    <property type="entry name" value="Znf_RING"/>
</dbReference>
<dbReference type="Gene3D" id="2.30.130.40">
    <property type="entry name" value="LON domain-like"/>
    <property type="match status" value="1"/>
</dbReference>
<evidence type="ECO:0000256" key="4">
    <source>
        <dbReference type="PROSITE-ProRule" id="PRU00175"/>
    </source>
</evidence>
<keyword evidence="2 4" id="KW-0863">Zinc-finger</keyword>
<evidence type="ECO:0000256" key="1">
    <source>
        <dbReference type="ARBA" id="ARBA00022723"/>
    </source>
</evidence>
<feature type="compositionally biased region" description="Basic and acidic residues" evidence="5">
    <location>
        <begin position="28"/>
        <end position="45"/>
    </location>
</feature>
<keyword evidence="3" id="KW-0862">Zinc</keyword>
<dbReference type="CDD" id="cd16514">
    <property type="entry name" value="RING-HC_LONFs_rpt2"/>
    <property type="match status" value="1"/>
</dbReference>
<organism evidence="8 9">
    <name type="scientific">Sistotremastrum suecicum HHB10207 ss-3</name>
    <dbReference type="NCBI Taxonomy" id="1314776"/>
    <lineage>
        <taxon>Eukaryota</taxon>
        <taxon>Fungi</taxon>
        <taxon>Dikarya</taxon>
        <taxon>Basidiomycota</taxon>
        <taxon>Agaricomycotina</taxon>
        <taxon>Agaricomycetes</taxon>
        <taxon>Sistotremastrales</taxon>
        <taxon>Sistotremastraceae</taxon>
        <taxon>Sistotremastrum</taxon>
    </lineage>
</organism>
<dbReference type="Proteomes" id="UP000076798">
    <property type="component" value="Unassembled WGS sequence"/>
</dbReference>
<dbReference type="Pfam" id="PF02190">
    <property type="entry name" value="LON_substr_bdg"/>
    <property type="match status" value="1"/>
</dbReference>
<dbReference type="SMART" id="SM00184">
    <property type="entry name" value="RING"/>
    <property type="match status" value="2"/>
</dbReference>
<feature type="region of interest" description="Disordered" evidence="5">
    <location>
        <begin position="244"/>
        <end position="292"/>
    </location>
</feature>
<keyword evidence="9" id="KW-1185">Reference proteome</keyword>
<dbReference type="PROSITE" id="PS50089">
    <property type="entry name" value="ZF_RING_2"/>
    <property type="match status" value="1"/>
</dbReference>
<feature type="compositionally biased region" description="Polar residues" evidence="5">
    <location>
        <begin position="547"/>
        <end position="563"/>
    </location>
</feature>
<dbReference type="InterPro" id="IPR015947">
    <property type="entry name" value="PUA-like_sf"/>
</dbReference>
<dbReference type="SUPFAM" id="SSF57850">
    <property type="entry name" value="RING/U-box"/>
    <property type="match status" value="1"/>
</dbReference>
<dbReference type="PROSITE" id="PS51787">
    <property type="entry name" value="LON_N"/>
    <property type="match status" value="1"/>
</dbReference>
<feature type="region of interest" description="Disordered" evidence="5">
    <location>
        <begin position="181"/>
        <end position="209"/>
    </location>
</feature>
<keyword evidence="1" id="KW-0479">Metal-binding</keyword>
<feature type="region of interest" description="Disordered" evidence="5">
    <location>
        <begin position="505"/>
        <end position="563"/>
    </location>
</feature>
<feature type="compositionally biased region" description="Acidic residues" evidence="5">
    <location>
        <begin position="252"/>
        <end position="261"/>
    </location>
</feature>
<evidence type="ECO:0000256" key="3">
    <source>
        <dbReference type="ARBA" id="ARBA00022833"/>
    </source>
</evidence>
<protein>
    <submittedName>
        <fullName evidence="8">LON-domain-containing protein</fullName>
    </submittedName>
</protein>
<dbReference type="SUPFAM" id="SSF88697">
    <property type="entry name" value="PUA domain-like"/>
    <property type="match status" value="1"/>
</dbReference>
<evidence type="ECO:0000259" key="6">
    <source>
        <dbReference type="PROSITE" id="PS50089"/>
    </source>
</evidence>
<dbReference type="OrthoDB" id="264917at2759"/>
<dbReference type="STRING" id="1314776.A0A166EHP6"/>
<gene>
    <name evidence="8" type="ORF">SISSUDRAFT_1045274</name>
</gene>
<dbReference type="InterPro" id="IPR046336">
    <property type="entry name" value="Lon_prtase_N_sf"/>
</dbReference>
<evidence type="ECO:0000259" key="7">
    <source>
        <dbReference type="PROSITE" id="PS51787"/>
    </source>
</evidence>
<reference evidence="8 9" key="1">
    <citation type="journal article" date="2016" name="Mol. Biol. Evol.">
        <title>Comparative Genomics of Early-Diverging Mushroom-Forming Fungi Provides Insights into the Origins of Lignocellulose Decay Capabilities.</title>
        <authorList>
            <person name="Nagy L.G."/>
            <person name="Riley R."/>
            <person name="Tritt A."/>
            <person name="Adam C."/>
            <person name="Daum C."/>
            <person name="Floudas D."/>
            <person name="Sun H."/>
            <person name="Yadav J.S."/>
            <person name="Pangilinan J."/>
            <person name="Larsson K.H."/>
            <person name="Matsuura K."/>
            <person name="Barry K."/>
            <person name="Labutti K."/>
            <person name="Kuo R."/>
            <person name="Ohm R.A."/>
            <person name="Bhattacharya S.S."/>
            <person name="Shirouzu T."/>
            <person name="Yoshinaga Y."/>
            <person name="Martin F.M."/>
            <person name="Grigoriev I.V."/>
            <person name="Hibbett D.S."/>
        </authorList>
    </citation>
    <scope>NUCLEOTIDE SEQUENCE [LARGE SCALE GENOMIC DNA]</scope>
    <source>
        <strain evidence="8 9">HHB10207 ss-3</strain>
    </source>
</reference>
<dbReference type="PROSITE" id="PS00518">
    <property type="entry name" value="ZF_RING_1"/>
    <property type="match status" value="1"/>
</dbReference>
<feature type="compositionally biased region" description="Low complexity" evidence="5">
    <location>
        <begin position="48"/>
        <end position="60"/>
    </location>
</feature>
<dbReference type="InterPro" id="IPR003111">
    <property type="entry name" value="Lon_prtase_N"/>
</dbReference>
<dbReference type="GO" id="GO:0061630">
    <property type="term" value="F:ubiquitin protein ligase activity"/>
    <property type="evidence" value="ECO:0007669"/>
    <property type="project" value="TreeGrafter"/>
</dbReference>
<proteinExistence type="predicted"/>
<dbReference type="EMBL" id="KV428043">
    <property type="protein sequence ID" value="KZT39602.1"/>
    <property type="molecule type" value="Genomic_DNA"/>
</dbReference>
<feature type="domain" description="Lon N-terminal" evidence="7">
    <location>
        <begin position="378"/>
        <end position="644"/>
    </location>
</feature>
<dbReference type="PANTHER" id="PTHR23327:SF42">
    <property type="entry name" value="LON PEPTIDASE N-TERMINAL DOMAIN AND RING FINGER PROTEIN C14F5.10C"/>
    <property type="match status" value="1"/>
</dbReference>
<dbReference type="AlphaFoldDB" id="A0A166EHP6"/>
<name>A0A166EHP6_9AGAM</name>
<dbReference type="Gene3D" id="1.20.58.1480">
    <property type="match status" value="1"/>
</dbReference>
<evidence type="ECO:0000313" key="8">
    <source>
        <dbReference type="EMBL" id="KZT39602.1"/>
    </source>
</evidence>
<dbReference type="Pfam" id="PF13923">
    <property type="entry name" value="zf-C3HC4_2"/>
    <property type="match status" value="1"/>
</dbReference>
<feature type="compositionally biased region" description="Basic and acidic residues" evidence="5">
    <location>
        <begin position="1"/>
        <end position="10"/>
    </location>
</feature>
<accession>A0A166EHP6</accession>
<feature type="compositionally biased region" description="Polar residues" evidence="5">
    <location>
        <begin position="512"/>
        <end position="525"/>
    </location>
</feature>
<evidence type="ECO:0000313" key="9">
    <source>
        <dbReference type="Proteomes" id="UP000076798"/>
    </source>
</evidence>